<keyword evidence="2" id="KW-1185">Reference proteome</keyword>
<dbReference type="EMBL" id="BAAACZ010000030">
    <property type="protein sequence ID" value="GAA0471789.1"/>
    <property type="molecule type" value="Genomic_DNA"/>
</dbReference>
<evidence type="ECO:0000313" key="2">
    <source>
        <dbReference type="Proteomes" id="UP001500740"/>
    </source>
</evidence>
<accession>A0ABP3K6K8</accession>
<gene>
    <name evidence="1" type="ORF">GCM10008935_29680</name>
</gene>
<evidence type="ECO:0000313" key="1">
    <source>
        <dbReference type="EMBL" id="GAA0471789.1"/>
    </source>
</evidence>
<comment type="caution">
    <text evidence="1">The sequence shown here is derived from an EMBL/GenBank/DDBJ whole genome shotgun (WGS) entry which is preliminary data.</text>
</comment>
<reference evidence="2" key="1">
    <citation type="journal article" date="2019" name="Int. J. Syst. Evol. Microbiol.">
        <title>The Global Catalogue of Microorganisms (GCM) 10K type strain sequencing project: providing services to taxonomists for standard genome sequencing and annotation.</title>
        <authorList>
            <consortium name="The Broad Institute Genomics Platform"/>
            <consortium name="The Broad Institute Genome Sequencing Center for Infectious Disease"/>
            <person name="Wu L."/>
            <person name="Ma J."/>
        </authorList>
    </citation>
    <scope>NUCLEOTIDE SEQUENCE [LARGE SCALE GENOMIC DNA]</scope>
    <source>
        <strain evidence="2">JCM 14193</strain>
    </source>
</reference>
<dbReference type="Proteomes" id="UP001500740">
    <property type="component" value="Unassembled WGS sequence"/>
</dbReference>
<dbReference type="RefSeq" id="WP_343784945.1">
    <property type="nucleotide sequence ID" value="NZ_BAAACZ010000030.1"/>
</dbReference>
<sequence length="58" mass="6472">MKVTNNGKGLTIEADYVESAILTEALRKSVLAYEQENSKEFADEAREIISDLINNQVV</sequence>
<name>A0ABP3K6K8_9BACI</name>
<proteinExistence type="predicted"/>
<organism evidence="1 2">
    <name type="scientific">Alkalibacillus silvisoli</name>
    <dbReference type="NCBI Taxonomy" id="392823"/>
    <lineage>
        <taxon>Bacteria</taxon>
        <taxon>Bacillati</taxon>
        <taxon>Bacillota</taxon>
        <taxon>Bacilli</taxon>
        <taxon>Bacillales</taxon>
        <taxon>Bacillaceae</taxon>
        <taxon>Alkalibacillus</taxon>
    </lineage>
</organism>
<protein>
    <submittedName>
        <fullName evidence="1">Uncharacterized protein</fullName>
    </submittedName>
</protein>